<feature type="domain" description="Fibronectin type-III" evidence="10">
    <location>
        <begin position="480"/>
        <end position="573"/>
    </location>
</feature>
<evidence type="ECO:0000256" key="6">
    <source>
        <dbReference type="ARBA" id="ARBA00023319"/>
    </source>
</evidence>
<keyword evidence="4" id="KW-0514">Muscle protein</keyword>
<dbReference type="GO" id="GO:0003779">
    <property type="term" value="F:actin binding"/>
    <property type="evidence" value="ECO:0007669"/>
    <property type="project" value="UniProtKB-KW"/>
</dbReference>
<dbReference type="SUPFAM" id="SSF49265">
    <property type="entry name" value="Fibronectin type III"/>
    <property type="match status" value="2"/>
</dbReference>
<feature type="domain" description="Ig-like" evidence="9">
    <location>
        <begin position="577"/>
        <end position="665"/>
    </location>
</feature>
<dbReference type="FunFam" id="2.60.40.10:FF:000031">
    <property type="entry name" value="Myosin-binding protein C, slow type"/>
    <property type="match status" value="1"/>
</dbReference>
<dbReference type="InterPro" id="IPR003599">
    <property type="entry name" value="Ig_sub"/>
</dbReference>
<evidence type="ECO:0000313" key="11">
    <source>
        <dbReference type="EMBL" id="CDQ78305.1"/>
    </source>
</evidence>
<keyword evidence="5" id="KW-0009">Actin-binding</keyword>
<dbReference type="SMART" id="SM00060">
    <property type="entry name" value="FN3"/>
    <property type="match status" value="3"/>
</dbReference>
<evidence type="ECO:0000259" key="10">
    <source>
        <dbReference type="PROSITE" id="PS50853"/>
    </source>
</evidence>
<dbReference type="Pfam" id="PF07679">
    <property type="entry name" value="I-set"/>
    <property type="match status" value="3"/>
</dbReference>
<feature type="domain" description="Ig-like" evidence="9">
    <location>
        <begin position="297"/>
        <end position="371"/>
    </location>
</feature>
<dbReference type="SMART" id="SM00409">
    <property type="entry name" value="IG"/>
    <property type="match status" value="3"/>
</dbReference>
<keyword evidence="3" id="KW-0130">Cell adhesion</keyword>
<evidence type="ECO:0000259" key="9">
    <source>
        <dbReference type="PROSITE" id="PS50835"/>
    </source>
</evidence>
<dbReference type="FunFam" id="2.60.40.10:FF:000326">
    <property type="entry name" value="Myosin-binding protein C, cardiac-type"/>
    <property type="match status" value="1"/>
</dbReference>
<keyword evidence="1" id="KW-0787">Thick filament</keyword>
<feature type="domain" description="Fibronectin type-III" evidence="10">
    <location>
        <begin position="674"/>
        <end position="769"/>
    </location>
</feature>
<name>A0A060XN58_ONCMY</name>
<dbReference type="Gene3D" id="2.60.40.10">
    <property type="entry name" value="Immunoglobulins"/>
    <property type="match status" value="6"/>
</dbReference>
<dbReference type="STRING" id="8022.A0A060XN58"/>
<dbReference type="GO" id="GO:0007155">
    <property type="term" value="P:cell adhesion"/>
    <property type="evidence" value="ECO:0007669"/>
    <property type="project" value="UniProtKB-KW"/>
</dbReference>
<gene>
    <name evidence="11" type="ORF">GSONMT00048892001</name>
</gene>
<dbReference type="InterPro" id="IPR040849">
    <property type="entry name" value="MyBP-C_THB"/>
</dbReference>
<organism evidence="11 12">
    <name type="scientific">Oncorhynchus mykiss</name>
    <name type="common">Rainbow trout</name>
    <name type="synonym">Salmo gairdneri</name>
    <dbReference type="NCBI Taxonomy" id="8022"/>
    <lineage>
        <taxon>Eukaryota</taxon>
        <taxon>Metazoa</taxon>
        <taxon>Chordata</taxon>
        <taxon>Craniata</taxon>
        <taxon>Vertebrata</taxon>
        <taxon>Euteleostomi</taxon>
        <taxon>Actinopterygii</taxon>
        <taxon>Neopterygii</taxon>
        <taxon>Teleostei</taxon>
        <taxon>Protacanthopterygii</taxon>
        <taxon>Salmoniformes</taxon>
        <taxon>Salmonidae</taxon>
        <taxon>Salmoninae</taxon>
        <taxon>Oncorhynchus</taxon>
    </lineage>
</organism>
<keyword evidence="6" id="KW-0393">Immunoglobulin domain</keyword>
<dbReference type="InterPro" id="IPR007110">
    <property type="entry name" value="Ig-like_dom"/>
</dbReference>
<dbReference type="PaxDb" id="8022-A0A060XN58"/>
<dbReference type="InterPro" id="IPR036179">
    <property type="entry name" value="Ig-like_dom_sf"/>
</dbReference>
<dbReference type="AlphaFoldDB" id="A0A060XN58"/>
<dbReference type="InterPro" id="IPR013783">
    <property type="entry name" value="Ig-like_fold"/>
</dbReference>
<dbReference type="PANTHER" id="PTHR13817:SF20">
    <property type="entry name" value="MYOSIN-BINDING PROTEIN C, CARDIAC-TYPE"/>
    <property type="match status" value="1"/>
</dbReference>
<dbReference type="Proteomes" id="UP000193380">
    <property type="component" value="Unassembled WGS sequence"/>
</dbReference>
<dbReference type="GO" id="GO:0032982">
    <property type="term" value="C:myosin filament"/>
    <property type="evidence" value="ECO:0007669"/>
    <property type="project" value="UniProtKB-KW"/>
</dbReference>
<feature type="domain" description="Ig-like" evidence="9">
    <location>
        <begin position="64"/>
        <end position="172"/>
    </location>
</feature>
<feature type="domain" description="Fibronectin type-III" evidence="10">
    <location>
        <begin position="380"/>
        <end position="479"/>
    </location>
</feature>
<feature type="compositionally biased region" description="Low complexity" evidence="8">
    <location>
        <begin position="23"/>
        <end position="55"/>
    </location>
</feature>
<dbReference type="SUPFAM" id="SSF48726">
    <property type="entry name" value="Immunoglobulin"/>
    <property type="match status" value="3"/>
</dbReference>
<accession>A0A060XN58</accession>
<comment type="similarity">
    <text evidence="7">Belongs to the immunoglobulin superfamily. MyBP family.</text>
</comment>
<dbReference type="PRINTS" id="PR00014">
    <property type="entry name" value="FNTYPEIII"/>
</dbReference>
<dbReference type="InterPro" id="IPR013098">
    <property type="entry name" value="Ig_I-set"/>
</dbReference>
<evidence type="ECO:0000256" key="2">
    <source>
        <dbReference type="ARBA" id="ARBA00022737"/>
    </source>
</evidence>
<dbReference type="FunFam" id="2.60.40.10:FF:000225">
    <property type="entry name" value="Myosin-binding protein C, cardiac-type"/>
    <property type="match status" value="1"/>
</dbReference>
<evidence type="ECO:0000256" key="7">
    <source>
        <dbReference type="ARBA" id="ARBA00038352"/>
    </source>
</evidence>
<dbReference type="FunFam" id="2.60.40.10:FF:000062">
    <property type="entry name" value="Myosin-binding protein C, slow type"/>
    <property type="match status" value="1"/>
</dbReference>
<dbReference type="PANTHER" id="PTHR13817">
    <property type="entry name" value="TITIN"/>
    <property type="match status" value="1"/>
</dbReference>
<dbReference type="CDD" id="cd00063">
    <property type="entry name" value="FN3"/>
    <property type="match status" value="3"/>
</dbReference>
<sequence>MEEVKLEVKEEVKEKEEEAQGGDTAAPDPAATDTLAPAEAPAPAETPAAADTTPAAPQPESQAPDTKTDLTGLFTEKPQSGEVAVGENINFVAKVNAASLLKKPTIKWFKGKWMDLASKSGKNLQLKELYDRNSKVYTFEMQIIAAKPSFAGAYRCEVSSRDKFDSCNFDLTVHDFRESFSVPLFLCFPFGSVDGSEEAGELDFSALLKKSDGFRQWLTFASKSQVKNEPDEDVWEILQKAPASEYEKIAFQYGITDLRGMLKRLKKMKKEEKKSEAFLKKLDPAYQVEKGHKMKLCIEVANEDVDVKWLKNGQEIQSTGSQVMTEGDGRLHVESTKGHCIFTIEGADKQDEGLYSVIVRNPAGEDKADINVKVVDAPDPPSAPRILSVGEDSCVVQWDPPKSDGGNPIIGYVLERKKKKSYRWMRLNFDPYTDTTYEAKRMIEGVEYEMRVYAVNAIGMSCHSAASQPFIPVAPTSEPVGLCVDDISDTTVSLKWRTPEHLGSSELDGYGVEYCKEGSDEWVPAFEGLTERTSVIIRDLPTGEKMQFRVRAYNTAGPSAPTSLAQAVTIREIMQKPKIWIPRNLRQTLIKKVEETINLVIPFQGKPRPVITWSKDGEHLNPKQVSVRNSDTDTILFIRKSERKDSGKYEVKLQIENVEDTASISIQIVDLPGSPEKLKIMDVWGFNVALEWKPPKDNGNCEITGYMVQKADKKTMEWYTVYELYRRTNCVVADLIMGNEYIFRIYAVNMVGLSLEPCFSADSAYIQKTGGLPYLAHCS</sequence>
<evidence type="ECO:0008006" key="13">
    <source>
        <dbReference type="Google" id="ProtNLM"/>
    </source>
</evidence>
<dbReference type="InterPro" id="IPR003961">
    <property type="entry name" value="FN3_dom"/>
</dbReference>
<feature type="region of interest" description="Disordered" evidence="8">
    <location>
        <begin position="1"/>
        <end position="73"/>
    </location>
</feature>
<evidence type="ECO:0000256" key="1">
    <source>
        <dbReference type="ARBA" id="ARBA00022433"/>
    </source>
</evidence>
<evidence type="ECO:0000256" key="8">
    <source>
        <dbReference type="SAM" id="MobiDB-lite"/>
    </source>
</evidence>
<dbReference type="PROSITE" id="PS50835">
    <property type="entry name" value="IG_LIKE"/>
    <property type="match status" value="3"/>
</dbReference>
<proteinExistence type="inferred from homology"/>
<dbReference type="GO" id="GO:0045214">
    <property type="term" value="P:sarcomere organization"/>
    <property type="evidence" value="ECO:0007669"/>
    <property type="project" value="TreeGrafter"/>
</dbReference>
<evidence type="ECO:0000256" key="3">
    <source>
        <dbReference type="ARBA" id="ARBA00022889"/>
    </source>
</evidence>
<evidence type="ECO:0000256" key="5">
    <source>
        <dbReference type="ARBA" id="ARBA00023203"/>
    </source>
</evidence>
<dbReference type="GO" id="GO:0055010">
    <property type="term" value="P:ventricular cardiac muscle tissue morphogenesis"/>
    <property type="evidence" value="ECO:0007669"/>
    <property type="project" value="TreeGrafter"/>
</dbReference>
<evidence type="ECO:0000313" key="12">
    <source>
        <dbReference type="Proteomes" id="UP000193380"/>
    </source>
</evidence>
<evidence type="ECO:0000256" key="4">
    <source>
        <dbReference type="ARBA" id="ARBA00023179"/>
    </source>
</evidence>
<dbReference type="GO" id="GO:0031430">
    <property type="term" value="C:M band"/>
    <property type="evidence" value="ECO:0007669"/>
    <property type="project" value="TreeGrafter"/>
</dbReference>
<reference evidence="11" key="2">
    <citation type="submission" date="2014-03" db="EMBL/GenBank/DDBJ databases">
        <authorList>
            <person name="Genoscope - CEA"/>
        </authorList>
    </citation>
    <scope>NUCLEOTIDE SEQUENCE</scope>
</reference>
<dbReference type="FunFam" id="2.60.40.10:FF:000111">
    <property type="entry name" value="Myosin-binding protein C, slow type"/>
    <property type="match status" value="1"/>
</dbReference>
<dbReference type="InterPro" id="IPR050964">
    <property type="entry name" value="Striated_Muscle_Regulatory"/>
</dbReference>
<dbReference type="Pfam" id="PF00041">
    <property type="entry name" value="fn3"/>
    <property type="match status" value="3"/>
</dbReference>
<feature type="compositionally biased region" description="Basic and acidic residues" evidence="8">
    <location>
        <begin position="1"/>
        <end position="18"/>
    </location>
</feature>
<dbReference type="Pfam" id="PF18362">
    <property type="entry name" value="THB"/>
    <property type="match status" value="1"/>
</dbReference>
<dbReference type="GO" id="GO:0032036">
    <property type="term" value="F:myosin heavy chain binding"/>
    <property type="evidence" value="ECO:0007669"/>
    <property type="project" value="TreeGrafter"/>
</dbReference>
<dbReference type="EMBL" id="FR905312">
    <property type="protein sequence ID" value="CDQ78305.1"/>
    <property type="molecule type" value="Genomic_DNA"/>
</dbReference>
<keyword evidence="2" id="KW-0677">Repeat</keyword>
<reference evidence="11" key="1">
    <citation type="journal article" date="2014" name="Nat. Commun.">
        <title>The rainbow trout genome provides novel insights into evolution after whole-genome duplication in vertebrates.</title>
        <authorList>
            <person name="Berthelot C."/>
            <person name="Brunet F."/>
            <person name="Chalopin D."/>
            <person name="Juanchich A."/>
            <person name="Bernard M."/>
            <person name="Noel B."/>
            <person name="Bento P."/>
            <person name="Da Silva C."/>
            <person name="Labadie K."/>
            <person name="Alberti A."/>
            <person name="Aury J.M."/>
            <person name="Louis A."/>
            <person name="Dehais P."/>
            <person name="Bardou P."/>
            <person name="Montfort J."/>
            <person name="Klopp C."/>
            <person name="Cabau C."/>
            <person name="Gaspin C."/>
            <person name="Thorgaard G.H."/>
            <person name="Boussaha M."/>
            <person name="Quillet E."/>
            <person name="Guyomard R."/>
            <person name="Galiana D."/>
            <person name="Bobe J."/>
            <person name="Volff J.N."/>
            <person name="Genet C."/>
            <person name="Wincker P."/>
            <person name="Jaillon O."/>
            <person name="Roest Crollius H."/>
            <person name="Guiguen Y."/>
        </authorList>
    </citation>
    <scope>NUCLEOTIDE SEQUENCE [LARGE SCALE GENOMIC DNA]</scope>
</reference>
<dbReference type="InterPro" id="IPR036116">
    <property type="entry name" value="FN3_sf"/>
</dbReference>
<dbReference type="PROSITE" id="PS50853">
    <property type="entry name" value="FN3"/>
    <property type="match status" value="3"/>
</dbReference>
<protein>
    <recommendedName>
        <fullName evidence="13">Myosin-binding protein C, cardiac-type</fullName>
    </recommendedName>
</protein>